<keyword evidence="7 8" id="KW-0998">Cell outer membrane</keyword>
<dbReference type="Gene3D" id="2.40.170.20">
    <property type="entry name" value="TonB-dependent receptor, beta-barrel domain"/>
    <property type="match status" value="1"/>
</dbReference>
<dbReference type="InterPro" id="IPR039426">
    <property type="entry name" value="TonB-dep_rcpt-like"/>
</dbReference>
<evidence type="ECO:0000256" key="9">
    <source>
        <dbReference type="RuleBase" id="RU003357"/>
    </source>
</evidence>
<feature type="signal peptide" evidence="10">
    <location>
        <begin position="1"/>
        <end position="19"/>
    </location>
</feature>
<dbReference type="Pfam" id="PF13715">
    <property type="entry name" value="CarbopepD_reg_2"/>
    <property type="match status" value="1"/>
</dbReference>
<dbReference type="AlphaFoldDB" id="A0A1H7KJJ8"/>
<dbReference type="STRING" id="407022.SAMN05661044_01368"/>
<dbReference type="OrthoDB" id="687738at2"/>
<dbReference type="Pfam" id="PF07715">
    <property type="entry name" value="Plug"/>
    <property type="match status" value="1"/>
</dbReference>
<dbReference type="GO" id="GO:0009279">
    <property type="term" value="C:cell outer membrane"/>
    <property type="evidence" value="ECO:0007669"/>
    <property type="project" value="UniProtKB-SubCell"/>
</dbReference>
<keyword evidence="2 8" id="KW-0813">Transport</keyword>
<gene>
    <name evidence="13" type="ORF">SAMN05661044_01368</name>
</gene>
<keyword evidence="10" id="KW-0732">Signal</keyword>
<evidence type="ECO:0000313" key="13">
    <source>
        <dbReference type="EMBL" id="SEK86686.1"/>
    </source>
</evidence>
<evidence type="ECO:0000259" key="12">
    <source>
        <dbReference type="Pfam" id="PF07715"/>
    </source>
</evidence>
<dbReference type="RefSeq" id="WP_093320723.1">
    <property type="nucleotide sequence ID" value="NZ_FOAF01000001.1"/>
</dbReference>
<dbReference type="InterPro" id="IPR023996">
    <property type="entry name" value="TonB-dep_OMP_SusC/RagA"/>
</dbReference>
<feature type="chain" id="PRO_5011525338" evidence="10">
    <location>
        <begin position="20"/>
        <end position="1065"/>
    </location>
</feature>
<evidence type="ECO:0000259" key="11">
    <source>
        <dbReference type="Pfam" id="PF00593"/>
    </source>
</evidence>
<evidence type="ECO:0000256" key="3">
    <source>
        <dbReference type="ARBA" id="ARBA00022452"/>
    </source>
</evidence>
<organism evidence="13 14">
    <name type="scientific">Olivibacter domesticus</name>
    <name type="common">Pseudosphingobacterium domesticum</name>
    <dbReference type="NCBI Taxonomy" id="407022"/>
    <lineage>
        <taxon>Bacteria</taxon>
        <taxon>Pseudomonadati</taxon>
        <taxon>Bacteroidota</taxon>
        <taxon>Sphingobacteriia</taxon>
        <taxon>Sphingobacteriales</taxon>
        <taxon>Sphingobacteriaceae</taxon>
        <taxon>Olivibacter</taxon>
    </lineage>
</organism>
<comment type="subcellular location">
    <subcellularLocation>
        <location evidence="1 8">Cell outer membrane</location>
        <topology evidence="1 8">Multi-pass membrane protein</topology>
    </subcellularLocation>
</comment>
<name>A0A1H7KJJ8_OLID1</name>
<dbReference type="InterPro" id="IPR000531">
    <property type="entry name" value="Beta-barrel_TonB"/>
</dbReference>
<reference evidence="14" key="1">
    <citation type="submission" date="2016-10" db="EMBL/GenBank/DDBJ databases">
        <authorList>
            <person name="Varghese N."/>
            <person name="Submissions S."/>
        </authorList>
    </citation>
    <scope>NUCLEOTIDE SEQUENCE [LARGE SCALE GENOMIC DNA]</scope>
    <source>
        <strain evidence="14">DSM 18733</strain>
    </source>
</reference>
<evidence type="ECO:0000256" key="4">
    <source>
        <dbReference type="ARBA" id="ARBA00022692"/>
    </source>
</evidence>
<dbReference type="InterPro" id="IPR008969">
    <property type="entry name" value="CarboxyPept-like_regulatory"/>
</dbReference>
<dbReference type="InterPro" id="IPR012910">
    <property type="entry name" value="Plug_dom"/>
</dbReference>
<keyword evidence="4 8" id="KW-0812">Transmembrane</keyword>
<accession>A0A1H7KJJ8</accession>
<dbReference type="PROSITE" id="PS52016">
    <property type="entry name" value="TONB_DEPENDENT_REC_3"/>
    <property type="match status" value="1"/>
</dbReference>
<keyword evidence="3 8" id="KW-1134">Transmembrane beta strand</keyword>
<dbReference type="InterPro" id="IPR037066">
    <property type="entry name" value="Plug_dom_sf"/>
</dbReference>
<keyword evidence="5 9" id="KW-0798">TonB box</keyword>
<dbReference type="Pfam" id="PF00593">
    <property type="entry name" value="TonB_dep_Rec_b-barrel"/>
    <property type="match status" value="1"/>
</dbReference>
<feature type="domain" description="TonB-dependent receptor plug" evidence="12">
    <location>
        <begin position="118"/>
        <end position="222"/>
    </location>
</feature>
<dbReference type="NCBIfam" id="TIGR04057">
    <property type="entry name" value="SusC_RagA_signa"/>
    <property type="match status" value="1"/>
</dbReference>
<evidence type="ECO:0000256" key="10">
    <source>
        <dbReference type="SAM" id="SignalP"/>
    </source>
</evidence>
<dbReference type="SUPFAM" id="SSF56935">
    <property type="entry name" value="Porins"/>
    <property type="match status" value="1"/>
</dbReference>
<evidence type="ECO:0000256" key="8">
    <source>
        <dbReference type="PROSITE-ProRule" id="PRU01360"/>
    </source>
</evidence>
<comment type="similarity">
    <text evidence="8 9">Belongs to the TonB-dependent receptor family.</text>
</comment>
<dbReference type="Gene3D" id="2.170.130.10">
    <property type="entry name" value="TonB-dependent receptor, plug domain"/>
    <property type="match status" value="1"/>
</dbReference>
<evidence type="ECO:0000256" key="6">
    <source>
        <dbReference type="ARBA" id="ARBA00023136"/>
    </source>
</evidence>
<protein>
    <submittedName>
        <fullName evidence="13">TonB-linked outer membrane protein, SusC/RagA family</fullName>
    </submittedName>
</protein>
<keyword evidence="6 8" id="KW-0472">Membrane</keyword>
<dbReference type="NCBIfam" id="TIGR04056">
    <property type="entry name" value="OMP_RagA_SusC"/>
    <property type="match status" value="1"/>
</dbReference>
<dbReference type="InterPro" id="IPR036942">
    <property type="entry name" value="Beta-barrel_TonB_sf"/>
</dbReference>
<evidence type="ECO:0000313" key="14">
    <source>
        <dbReference type="Proteomes" id="UP000199421"/>
    </source>
</evidence>
<sequence length="1065" mass="119998">MLKYILIFMYLCCVLTASAQKTLALKGFVIGQSNEPIAGVTVLIKGLKQQAQTDNNGYFSWSLPISDTAELVVSKVGYKSEIVLITVNTVFPLSIKLTDHFTVLEEVVVSTGYTSVPKDRATGSFSVIDKELFNRQISTDVITRLDGLAPGILFDKRGGERQNFQIRGISTLYSNARPLIILDNFPYEGDINNINPNDIESVTFLKDAAAASIWGARAGNGVLVITTKKAKFNAPMQLNVTSNLTIQDKSDLFYMPLVSSSDYIDIERFLFEQGAYDAILSNTADRPVITPVVELLDDVRAGRLEEGRADILINSYRDKDIRKDYERYLYRPAFLQQHALQLSGGNDHHNYRLSFGYDKNLTELKENENDRLTIRAQNKFKPLKQLEIELGFVYTASRQQDNNPGSVRMGLTDLIYPYAKLADDNGTALPLEQEYRKRYLDTAGSGKLLDWQYFPLNEIYEADNRIRTNDLLLNANVTYRINDDLKVAALYQYENQGVLNRGFKSEEMFFTRNLINKFTTVDGNNIKRNVPLGGILDLNRQQLYSHALRLQLDYNKTWKDVHQLTALGGTEVRDALSDSEVSRTYGYNDQLMTGGVVDLLTRFPVFGGLEWDQQIPNLQSFGAYRDRFLSLYANASYSFKSKYIFSGSARRDASNLFGTSTNNKWKPLWSAGFKYRLAEEAFFPSQLVPKFDLSITYGKSGNVNNGITALTTIRYQSSPSPLANLPFAFVQGAPNQELRWENVSQLNTEINFALKNNRIDGSVAYYRKKATDLISGVAADPTTGFSSLTMNAASLLTTGLDVQVNTLNMTNKSFSWATNWIFSRNKDKVLENYVSNLGSSNYVTGSRIPPGNSYPLNSLFSYAWAGLDAANGDPQGYLDGQLSKDYQAILQSPNIDNLVFHGTQLPRIFGAIRNNVRWGNFSLSVNVTYRFDYYFRRPTISYSSLLSSNASMPHADYYKRWQQAGDEVHTSVPSLAYPASANRDRFYINSEVLVEKGDHIRFQDANFSYRLPAATLRRTPFKSLTITAYVQNLGILWRANREGIDPDYRQGPLPKSYALGININL</sequence>
<evidence type="ECO:0000256" key="7">
    <source>
        <dbReference type="ARBA" id="ARBA00023237"/>
    </source>
</evidence>
<dbReference type="Proteomes" id="UP000199421">
    <property type="component" value="Unassembled WGS sequence"/>
</dbReference>
<feature type="domain" description="TonB-dependent receptor-like beta-barrel" evidence="11">
    <location>
        <begin position="508"/>
        <end position="1033"/>
    </location>
</feature>
<evidence type="ECO:0000256" key="5">
    <source>
        <dbReference type="ARBA" id="ARBA00023077"/>
    </source>
</evidence>
<dbReference type="InterPro" id="IPR023997">
    <property type="entry name" value="TonB-dep_OMP_SusC/RagA_CS"/>
</dbReference>
<keyword evidence="14" id="KW-1185">Reference proteome</keyword>
<dbReference type="SUPFAM" id="SSF49464">
    <property type="entry name" value="Carboxypeptidase regulatory domain-like"/>
    <property type="match status" value="1"/>
</dbReference>
<proteinExistence type="inferred from homology"/>
<dbReference type="EMBL" id="FOAF01000001">
    <property type="protein sequence ID" value="SEK86686.1"/>
    <property type="molecule type" value="Genomic_DNA"/>
</dbReference>
<evidence type="ECO:0000256" key="1">
    <source>
        <dbReference type="ARBA" id="ARBA00004571"/>
    </source>
</evidence>
<evidence type="ECO:0000256" key="2">
    <source>
        <dbReference type="ARBA" id="ARBA00022448"/>
    </source>
</evidence>
<dbReference type="Gene3D" id="2.60.40.1120">
    <property type="entry name" value="Carboxypeptidase-like, regulatory domain"/>
    <property type="match status" value="1"/>
</dbReference>